<feature type="compositionally biased region" description="Low complexity" evidence="4">
    <location>
        <begin position="336"/>
        <end position="348"/>
    </location>
</feature>
<dbReference type="PROSITE" id="PS00678">
    <property type="entry name" value="WD_REPEATS_1"/>
    <property type="match status" value="2"/>
</dbReference>
<feature type="region of interest" description="Disordered" evidence="4">
    <location>
        <begin position="288"/>
        <end position="394"/>
    </location>
</feature>
<dbReference type="STRING" id="485913.Krac_0972"/>
<evidence type="ECO:0000256" key="2">
    <source>
        <dbReference type="ARBA" id="ARBA00022737"/>
    </source>
</evidence>
<feature type="compositionally biased region" description="Pro residues" evidence="4">
    <location>
        <begin position="349"/>
        <end position="358"/>
    </location>
</feature>
<evidence type="ECO:0000256" key="4">
    <source>
        <dbReference type="SAM" id="MobiDB-lite"/>
    </source>
</evidence>
<dbReference type="GO" id="GO:0005524">
    <property type="term" value="F:ATP binding"/>
    <property type="evidence" value="ECO:0007669"/>
    <property type="project" value="InterPro"/>
</dbReference>
<dbReference type="GO" id="GO:0004674">
    <property type="term" value="F:protein serine/threonine kinase activity"/>
    <property type="evidence" value="ECO:0007669"/>
    <property type="project" value="UniProtKB-KW"/>
</dbReference>
<keyword evidence="6" id="KW-0808">Transferase</keyword>
<dbReference type="EMBL" id="ADVG01000005">
    <property type="protein sequence ID" value="EFH80380.1"/>
    <property type="molecule type" value="Genomic_DNA"/>
</dbReference>
<dbReference type="InterPro" id="IPR000719">
    <property type="entry name" value="Prot_kinase_dom"/>
</dbReference>
<feature type="repeat" description="WD" evidence="3">
    <location>
        <begin position="454"/>
        <end position="495"/>
    </location>
</feature>
<dbReference type="PANTHER" id="PTHR22847">
    <property type="entry name" value="WD40 REPEAT PROTEIN"/>
    <property type="match status" value="1"/>
</dbReference>
<feature type="repeat" description="WD" evidence="3">
    <location>
        <begin position="496"/>
        <end position="537"/>
    </location>
</feature>
<evidence type="ECO:0000256" key="1">
    <source>
        <dbReference type="ARBA" id="ARBA00022574"/>
    </source>
</evidence>
<dbReference type="Proteomes" id="UP000004508">
    <property type="component" value="Unassembled WGS sequence"/>
</dbReference>
<protein>
    <submittedName>
        <fullName evidence="6">Serine/threonine protein kinase with WD40 repeats</fullName>
    </submittedName>
</protein>
<dbReference type="CDD" id="cd14014">
    <property type="entry name" value="STKc_PknB_like"/>
    <property type="match status" value="1"/>
</dbReference>
<feature type="repeat" description="WD" evidence="3">
    <location>
        <begin position="670"/>
        <end position="711"/>
    </location>
</feature>
<keyword evidence="2" id="KW-0677">Repeat</keyword>
<feature type="compositionally biased region" description="Polar residues" evidence="4">
    <location>
        <begin position="288"/>
        <end position="297"/>
    </location>
</feature>
<dbReference type="InterPro" id="IPR011009">
    <property type="entry name" value="Kinase-like_dom_sf"/>
</dbReference>
<keyword evidence="6" id="KW-0723">Serine/threonine-protein kinase</keyword>
<dbReference type="InParanoid" id="D6U5W9"/>
<dbReference type="Gene3D" id="2.130.10.10">
    <property type="entry name" value="YVTN repeat-like/Quinoprotein amine dehydrogenase"/>
    <property type="match status" value="4"/>
</dbReference>
<dbReference type="eggNOG" id="COG0515">
    <property type="taxonomic scope" value="Bacteria"/>
</dbReference>
<dbReference type="InterPro" id="IPR001680">
    <property type="entry name" value="WD40_rpt"/>
</dbReference>
<feature type="domain" description="Protein kinase" evidence="5">
    <location>
        <begin position="22"/>
        <end position="282"/>
    </location>
</feature>
<dbReference type="PROSITE" id="PS50011">
    <property type="entry name" value="PROTEIN_KINASE_DOM"/>
    <property type="match status" value="1"/>
</dbReference>
<dbReference type="Pfam" id="PF00069">
    <property type="entry name" value="Pkinase"/>
    <property type="match status" value="1"/>
</dbReference>
<organism evidence="6 7">
    <name type="scientific">Ktedonobacter racemifer DSM 44963</name>
    <dbReference type="NCBI Taxonomy" id="485913"/>
    <lineage>
        <taxon>Bacteria</taxon>
        <taxon>Bacillati</taxon>
        <taxon>Chloroflexota</taxon>
        <taxon>Ktedonobacteria</taxon>
        <taxon>Ktedonobacterales</taxon>
        <taxon>Ktedonobacteraceae</taxon>
        <taxon>Ktedonobacter</taxon>
    </lineage>
</organism>
<feature type="repeat" description="WD" evidence="3">
    <location>
        <begin position="628"/>
        <end position="658"/>
    </location>
</feature>
<dbReference type="PANTHER" id="PTHR22847:SF637">
    <property type="entry name" value="WD REPEAT DOMAIN 5B"/>
    <property type="match status" value="1"/>
</dbReference>
<reference evidence="6 7" key="1">
    <citation type="journal article" date="2011" name="Stand. Genomic Sci.">
        <title>Non-contiguous finished genome sequence and contextual data of the filamentous soil bacterium Ktedonobacter racemifer type strain (SOSP1-21).</title>
        <authorList>
            <person name="Chang Y.J."/>
            <person name="Land M."/>
            <person name="Hauser L."/>
            <person name="Chertkov O."/>
            <person name="Del Rio T.G."/>
            <person name="Nolan M."/>
            <person name="Copeland A."/>
            <person name="Tice H."/>
            <person name="Cheng J.F."/>
            <person name="Lucas S."/>
            <person name="Han C."/>
            <person name="Goodwin L."/>
            <person name="Pitluck S."/>
            <person name="Ivanova N."/>
            <person name="Ovchinikova G."/>
            <person name="Pati A."/>
            <person name="Chen A."/>
            <person name="Palaniappan K."/>
            <person name="Mavromatis K."/>
            <person name="Liolios K."/>
            <person name="Brettin T."/>
            <person name="Fiebig A."/>
            <person name="Rohde M."/>
            <person name="Abt B."/>
            <person name="Goker M."/>
            <person name="Detter J.C."/>
            <person name="Woyke T."/>
            <person name="Bristow J."/>
            <person name="Eisen J.A."/>
            <person name="Markowitz V."/>
            <person name="Hugenholtz P."/>
            <person name="Kyrpides N.C."/>
            <person name="Klenk H.P."/>
            <person name="Lapidus A."/>
        </authorList>
    </citation>
    <scope>NUCLEOTIDE SEQUENCE [LARGE SCALE GENOMIC DNA]</scope>
    <source>
        <strain evidence="7">DSM 44963</strain>
    </source>
</reference>
<dbReference type="InterPro" id="IPR020472">
    <property type="entry name" value="WD40_PAC1"/>
</dbReference>
<dbReference type="Gene3D" id="1.10.510.10">
    <property type="entry name" value="Transferase(Phosphotransferase) domain 1"/>
    <property type="match status" value="1"/>
</dbReference>
<keyword evidence="6" id="KW-0418">Kinase</keyword>
<keyword evidence="7" id="KW-1185">Reference proteome</keyword>
<dbReference type="AlphaFoldDB" id="D6U5W9"/>
<sequence>MVERKEQTENPGYQKGQQIGQYQVVGQLDQGRFAGTFLGQHIHHKKQYVLDMHTQPLADELKEAFLQQARHLEKLTHPHVLQVRDAGLENRMPFLVVEYVPHITLRQVYPKEKVQPLAKFLTYLKQVAEALQYAHEKGYLHRQLRPENLLLNRNNQVLVYDFALDALIKNRKRVGQQNAQQALDAIPYTAPEQIQGNPCAASDQYSLAVIVYEWLAGNPPFQGSYVEIANQHVHTQPPALRLKVPGIASQAEKAIMRALAKEPGRRHVSLQAFVNALEEAYTQNQVTAKKISSSEATPTEARPVPQQQIAETPTLMIVDSVSTSSSPQAHTNATTSSAVPSVAQLSPAPSLPATPPPTASQTHSIYGALPLTPTELAPIDPPVEYSPARRDEPEPLTRRALMTGLLGLAVAGGAIGTWYLITRKSGNASHSVNTTNTTSRATQPQITSDGTLIYRAHPARVNSIAWSPDGKLIASASDDQLIQVFDAGTGVVKRTYIGHTGAVTNVAWSPDGTRLASASEDHTLQVWDAANGEKLTTYQGHSGIVNALSWSSDGQLIASASEDKSVQVWNSASGGLFLNYQQHSAGVLCVAWAPDGHSIASGSWDDTLQDWATIPSDAFAIGQTIFKYGGHTAEIYTVAWSPDGQFIASGGGDRTVLIGRGVDGVTKVKYLGHNDAVHGISWSPDGKLIASCSEDGTVQVWDASSRQVLYTYHGHSRSVYAVAWSPDGRRIASSSADNTVQVWRPKR</sequence>
<feature type="repeat" description="WD" evidence="3">
    <location>
        <begin position="580"/>
        <end position="611"/>
    </location>
</feature>
<dbReference type="eggNOG" id="COG2319">
    <property type="taxonomic scope" value="Bacteria"/>
</dbReference>
<dbReference type="SUPFAM" id="SSF56112">
    <property type="entry name" value="Protein kinase-like (PK-like)"/>
    <property type="match status" value="1"/>
</dbReference>
<dbReference type="PROSITE" id="PS50294">
    <property type="entry name" value="WD_REPEATS_REGION"/>
    <property type="match status" value="7"/>
</dbReference>
<dbReference type="InterPro" id="IPR036322">
    <property type="entry name" value="WD40_repeat_dom_sf"/>
</dbReference>
<gene>
    <name evidence="6" type="ORF">Krac_0972</name>
</gene>
<keyword evidence="1 3" id="KW-0853">WD repeat</keyword>
<dbReference type="PRINTS" id="PR00320">
    <property type="entry name" value="GPROTEINBRPT"/>
</dbReference>
<feature type="repeat" description="WD" evidence="3">
    <location>
        <begin position="538"/>
        <end position="570"/>
    </location>
</feature>
<dbReference type="SUPFAM" id="SSF50978">
    <property type="entry name" value="WD40 repeat-like"/>
    <property type="match status" value="1"/>
</dbReference>
<dbReference type="InterPro" id="IPR015943">
    <property type="entry name" value="WD40/YVTN_repeat-like_dom_sf"/>
</dbReference>
<name>D6U5W9_KTERA</name>
<accession>D6U5W9</accession>
<feature type="compositionally biased region" description="Polar residues" evidence="4">
    <location>
        <begin position="320"/>
        <end position="335"/>
    </location>
</feature>
<dbReference type="Gene3D" id="3.30.200.20">
    <property type="entry name" value="Phosphorylase Kinase, domain 1"/>
    <property type="match status" value="1"/>
</dbReference>
<evidence type="ECO:0000313" key="6">
    <source>
        <dbReference type="EMBL" id="EFH80380.1"/>
    </source>
</evidence>
<dbReference type="PROSITE" id="PS50082">
    <property type="entry name" value="WD_REPEATS_2"/>
    <property type="match status" value="7"/>
</dbReference>
<dbReference type="SMART" id="SM00320">
    <property type="entry name" value="WD40"/>
    <property type="match status" value="7"/>
</dbReference>
<dbReference type="CDD" id="cd00200">
    <property type="entry name" value="WD40"/>
    <property type="match status" value="1"/>
</dbReference>
<dbReference type="Pfam" id="PF00400">
    <property type="entry name" value="WD40"/>
    <property type="match status" value="7"/>
</dbReference>
<comment type="caution">
    <text evidence="6">The sequence shown here is derived from an EMBL/GenBank/DDBJ whole genome shotgun (WGS) entry which is preliminary data.</text>
</comment>
<evidence type="ECO:0000259" key="5">
    <source>
        <dbReference type="PROSITE" id="PS50011"/>
    </source>
</evidence>
<evidence type="ECO:0000313" key="7">
    <source>
        <dbReference type="Proteomes" id="UP000004508"/>
    </source>
</evidence>
<proteinExistence type="predicted"/>
<feature type="repeat" description="WD" evidence="3">
    <location>
        <begin position="712"/>
        <end position="747"/>
    </location>
</feature>
<dbReference type="InterPro" id="IPR019775">
    <property type="entry name" value="WD40_repeat_CS"/>
</dbReference>
<dbReference type="RefSeq" id="WP_007922942.1">
    <property type="nucleotide sequence ID" value="NZ_ADVG01000005.1"/>
</dbReference>
<evidence type="ECO:0000256" key="3">
    <source>
        <dbReference type="PROSITE-ProRule" id="PRU00221"/>
    </source>
</evidence>